<organism evidence="1 2">
    <name type="scientific">Ceratitis capitata</name>
    <name type="common">Mediterranean fruit fly</name>
    <name type="synonym">Tephritis capitata</name>
    <dbReference type="NCBI Taxonomy" id="7213"/>
    <lineage>
        <taxon>Eukaryota</taxon>
        <taxon>Metazoa</taxon>
        <taxon>Ecdysozoa</taxon>
        <taxon>Arthropoda</taxon>
        <taxon>Hexapoda</taxon>
        <taxon>Insecta</taxon>
        <taxon>Pterygota</taxon>
        <taxon>Neoptera</taxon>
        <taxon>Endopterygota</taxon>
        <taxon>Diptera</taxon>
        <taxon>Brachycera</taxon>
        <taxon>Muscomorpha</taxon>
        <taxon>Tephritoidea</taxon>
        <taxon>Tephritidae</taxon>
        <taxon>Ceratitis</taxon>
        <taxon>Ceratitis</taxon>
    </lineage>
</organism>
<comment type="caution">
    <text evidence="1">The sequence shown here is derived from an EMBL/GenBank/DDBJ whole genome shotgun (WGS) entry which is preliminary data.</text>
</comment>
<dbReference type="EMBL" id="CAJHJT010000001">
    <property type="protein sequence ID" value="CAD6991358.1"/>
    <property type="molecule type" value="Genomic_DNA"/>
</dbReference>
<proteinExistence type="predicted"/>
<dbReference type="Proteomes" id="UP000606786">
    <property type="component" value="Unassembled WGS sequence"/>
</dbReference>
<reference evidence="1" key="1">
    <citation type="submission" date="2020-11" db="EMBL/GenBank/DDBJ databases">
        <authorList>
            <person name="Whitehead M."/>
        </authorList>
    </citation>
    <scope>NUCLEOTIDE SEQUENCE</scope>
    <source>
        <strain evidence="1">EGII</strain>
    </source>
</reference>
<gene>
    <name evidence="1" type="ORF">CCAP1982_LOCUS288</name>
</gene>
<dbReference type="AlphaFoldDB" id="A0A811TYY4"/>
<evidence type="ECO:0000313" key="1">
    <source>
        <dbReference type="EMBL" id="CAD6991358.1"/>
    </source>
</evidence>
<evidence type="ECO:0000313" key="2">
    <source>
        <dbReference type="Proteomes" id="UP000606786"/>
    </source>
</evidence>
<accession>A0A811TYY4</accession>
<keyword evidence="2" id="KW-1185">Reference proteome</keyword>
<sequence length="53" mass="6132">MARQLAVAINFKFRKIFPNTLLIDLPPVKPSSQRLLKMSLIRNGVQHICARWT</sequence>
<feature type="non-terminal residue" evidence="1">
    <location>
        <position position="53"/>
    </location>
</feature>
<name>A0A811TYY4_CERCA</name>
<protein>
    <submittedName>
        <fullName evidence="1">(Mediterranean fruit fly) hypothetical protein</fullName>
    </submittedName>
</protein>